<organism evidence="2">
    <name type="scientific">Physcomitrium patens</name>
    <name type="common">Spreading-leaved earth moss</name>
    <name type="synonym">Physcomitrella patens</name>
    <dbReference type="NCBI Taxonomy" id="3218"/>
    <lineage>
        <taxon>Eukaryota</taxon>
        <taxon>Viridiplantae</taxon>
        <taxon>Streptophyta</taxon>
        <taxon>Embryophyta</taxon>
        <taxon>Bryophyta</taxon>
        <taxon>Bryophytina</taxon>
        <taxon>Bryopsida</taxon>
        <taxon>Funariidae</taxon>
        <taxon>Funariales</taxon>
        <taxon>Funariaceae</taxon>
        <taxon>Physcomitrium</taxon>
    </lineage>
</organism>
<name>A0A2K1J0Y8_PHYPA</name>
<dbReference type="GeneID" id="112295480"/>
<dbReference type="Proteomes" id="UP000006727">
    <property type="component" value="Chromosome 18"/>
</dbReference>
<dbReference type="InterPro" id="IPR039690">
    <property type="entry name" value="SNRNP25"/>
</dbReference>
<dbReference type="STRING" id="3218.A0A2K1J0Y8"/>
<evidence type="ECO:0000259" key="1">
    <source>
        <dbReference type="Pfam" id="PF18036"/>
    </source>
</evidence>
<reference evidence="2 4" key="1">
    <citation type="journal article" date="2008" name="Science">
        <title>The Physcomitrella genome reveals evolutionary insights into the conquest of land by plants.</title>
        <authorList>
            <person name="Rensing S."/>
            <person name="Lang D."/>
            <person name="Zimmer A."/>
            <person name="Terry A."/>
            <person name="Salamov A."/>
            <person name="Shapiro H."/>
            <person name="Nishiyama T."/>
            <person name="Perroud P.-F."/>
            <person name="Lindquist E."/>
            <person name="Kamisugi Y."/>
            <person name="Tanahashi T."/>
            <person name="Sakakibara K."/>
            <person name="Fujita T."/>
            <person name="Oishi K."/>
            <person name="Shin-I T."/>
            <person name="Kuroki Y."/>
            <person name="Toyoda A."/>
            <person name="Suzuki Y."/>
            <person name="Hashimoto A."/>
            <person name="Yamaguchi K."/>
            <person name="Sugano A."/>
            <person name="Kohara Y."/>
            <person name="Fujiyama A."/>
            <person name="Anterola A."/>
            <person name="Aoki S."/>
            <person name="Ashton N."/>
            <person name="Barbazuk W.B."/>
            <person name="Barker E."/>
            <person name="Bennetzen J."/>
            <person name="Bezanilla M."/>
            <person name="Blankenship R."/>
            <person name="Cho S.H."/>
            <person name="Dutcher S."/>
            <person name="Estelle M."/>
            <person name="Fawcett J.A."/>
            <person name="Gundlach H."/>
            <person name="Hanada K."/>
            <person name="Heyl A."/>
            <person name="Hicks K.A."/>
            <person name="Hugh J."/>
            <person name="Lohr M."/>
            <person name="Mayer K."/>
            <person name="Melkozernov A."/>
            <person name="Murata T."/>
            <person name="Nelson D."/>
            <person name="Pils B."/>
            <person name="Prigge M."/>
            <person name="Reiss B."/>
            <person name="Renner T."/>
            <person name="Rombauts S."/>
            <person name="Rushton P."/>
            <person name="Sanderfoot A."/>
            <person name="Schween G."/>
            <person name="Shiu S.-H."/>
            <person name="Stueber K."/>
            <person name="Theodoulou F.L."/>
            <person name="Tu H."/>
            <person name="Van de Peer Y."/>
            <person name="Verrier P.J."/>
            <person name="Waters E."/>
            <person name="Wood A."/>
            <person name="Yang L."/>
            <person name="Cove D."/>
            <person name="Cuming A."/>
            <person name="Hasebe M."/>
            <person name="Lucas S."/>
            <person name="Mishler D.B."/>
            <person name="Reski R."/>
            <person name="Grigoriev I."/>
            <person name="Quatrano R.S."/>
            <person name="Boore J.L."/>
        </authorList>
    </citation>
    <scope>NUCLEOTIDE SEQUENCE [LARGE SCALE GENOMIC DNA]</scope>
    <source>
        <strain evidence="3 4">cv. Gransden 2004</strain>
    </source>
</reference>
<dbReference type="Gramene" id="Pp3c18_13370V3.1">
    <property type="protein sequence ID" value="Pp3c18_13370V3.1"/>
    <property type="gene ID" value="Pp3c18_13370"/>
</dbReference>
<dbReference type="Pfam" id="PF18036">
    <property type="entry name" value="Ubiquitin_4"/>
    <property type="match status" value="1"/>
</dbReference>
<dbReference type="InterPro" id="IPR029071">
    <property type="entry name" value="Ubiquitin-like_domsf"/>
</dbReference>
<dbReference type="GO" id="GO:0000398">
    <property type="term" value="P:mRNA splicing, via spliceosome"/>
    <property type="evidence" value="ECO:0007669"/>
    <property type="project" value="InterPro"/>
</dbReference>
<feature type="domain" description="SNRNP25 ubiquitin-like" evidence="1">
    <location>
        <begin position="55"/>
        <end position="142"/>
    </location>
</feature>
<dbReference type="PANTHER" id="PTHR14942">
    <property type="entry name" value="U11/U12 SMALL NUCLEAR RIBONUCLEOPROTEIN 25 KDA PROTEIN"/>
    <property type="match status" value="1"/>
</dbReference>
<dbReference type="SUPFAM" id="SSF54236">
    <property type="entry name" value="Ubiquitin-like"/>
    <property type="match status" value="1"/>
</dbReference>
<gene>
    <name evidence="3" type="primary">LOC112295480</name>
    <name evidence="2" type="ORF">PHYPA_023086</name>
</gene>
<dbReference type="Gramene" id="Pp3c18_13370V3.2">
    <property type="protein sequence ID" value="Pp3c18_13370V3.2"/>
    <property type="gene ID" value="Pp3c18_13370"/>
</dbReference>
<dbReference type="OMA" id="KHVWANF"/>
<dbReference type="InterPro" id="IPR040610">
    <property type="entry name" value="SNRNP25_ubiquitin"/>
</dbReference>
<keyword evidence="4" id="KW-1185">Reference proteome</keyword>
<dbReference type="OrthoDB" id="72819at2759"/>
<sequence>MLGIMRGDLGTYFRRSQFEPLVSTLLDDPILADVPKNATVADIDTLIGVELGSAMKLSILKLDGSHLEVAVLNNAKVRDLKQAVMKYVDFQEQSHLGQRHISWKHVWDHFCLSYGKEKLLDDDARLHDFGIRKNDELRFEHHVATREEGRHSRAKKRRFFHGLRKT</sequence>
<evidence type="ECO:0000313" key="3">
    <source>
        <dbReference type="EnsemblPlants" id="Pp3c18_13370V3.1"/>
    </source>
</evidence>
<dbReference type="RefSeq" id="XP_024402918.1">
    <property type="nucleotide sequence ID" value="XM_024547150.2"/>
</dbReference>
<evidence type="ECO:0000313" key="4">
    <source>
        <dbReference type="Proteomes" id="UP000006727"/>
    </source>
</evidence>
<dbReference type="CDD" id="cd17058">
    <property type="entry name" value="Ubl_SNRNP25"/>
    <property type="match status" value="1"/>
</dbReference>
<proteinExistence type="predicted"/>
<protein>
    <recommendedName>
        <fullName evidence="1">SNRNP25 ubiquitin-like domain-containing protein</fullName>
    </recommendedName>
</protein>
<dbReference type="Gene3D" id="3.10.20.90">
    <property type="entry name" value="Phosphatidylinositol 3-kinase Catalytic Subunit, Chain A, domain 1"/>
    <property type="match status" value="1"/>
</dbReference>
<dbReference type="EnsemblPlants" id="Pp3c18_13370V3.2">
    <property type="protein sequence ID" value="Pp3c18_13370V3.2"/>
    <property type="gene ID" value="Pp3c18_13370"/>
</dbReference>
<dbReference type="EnsemblPlants" id="Pp3c18_13370V3.1">
    <property type="protein sequence ID" value="Pp3c18_13370V3.1"/>
    <property type="gene ID" value="Pp3c18_13370"/>
</dbReference>
<reference evidence="2 4" key="2">
    <citation type="journal article" date="2018" name="Plant J.">
        <title>The Physcomitrella patens chromosome-scale assembly reveals moss genome structure and evolution.</title>
        <authorList>
            <person name="Lang D."/>
            <person name="Ullrich K.K."/>
            <person name="Murat F."/>
            <person name="Fuchs J."/>
            <person name="Jenkins J."/>
            <person name="Haas F.B."/>
            <person name="Piednoel M."/>
            <person name="Gundlach H."/>
            <person name="Van Bel M."/>
            <person name="Meyberg R."/>
            <person name="Vives C."/>
            <person name="Morata J."/>
            <person name="Symeonidi A."/>
            <person name="Hiss M."/>
            <person name="Muchero W."/>
            <person name="Kamisugi Y."/>
            <person name="Saleh O."/>
            <person name="Blanc G."/>
            <person name="Decker E.L."/>
            <person name="van Gessel N."/>
            <person name="Grimwood J."/>
            <person name="Hayes R.D."/>
            <person name="Graham S.W."/>
            <person name="Gunter L.E."/>
            <person name="McDaniel S.F."/>
            <person name="Hoernstein S.N.W."/>
            <person name="Larsson A."/>
            <person name="Li F.W."/>
            <person name="Perroud P.F."/>
            <person name="Phillips J."/>
            <person name="Ranjan P."/>
            <person name="Rokshar D.S."/>
            <person name="Rothfels C.J."/>
            <person name="Schneider L."/>
            <person name="Shu S."/>
            <person name="Stevenson D.W."/>
            <person name="Thummler F."/>
            <person name="Tillich M."/>
            <person name="Villarreal Aguilar J.C."/>
            <person name="Widiez T."/>
            <person name="Wong G.K."/>
            <person name="Wymore A."/>
            <person name="Zhang Y."/>
            <person name="Zimmer A.D."/>
            <person name="Quatrano R.S."/>
            <person name="Mayer K.F.X."/>
            <person name="Goodstein D."/>
            <person name="Casacuberta J.M."/>
            <person name="Vandepoele K."/>
            <person name="Reski R."/>
            <person name="Cuming A.C."/>
            <person name="Tuskan G.A."/>
            <person name="Maumus F."/>
            <person name="Salse J."/>
            <person name="Schmutz J."/>
            <person name="Rensing S.A."/>
        </authorList>
    </citation>
    <scope>NUCLEOTIDE SEQUENCE [LARGE SCALE GENOMIC DNA]</scope>
    <source>
        <strain evidence="3 4">cv. Gransden 2004</strain>
    </source>
</reference>
<reference evidence="3" key="3">
    <citation type="submission" date="2020-12" db="UniProtKB">
        <authorList>
            <consortium name="EnsemblPlants"/>
        </authorList>
    </citation>
    <scope>IDENTIFICATION</scope>
</reference>
<dbReference type="EMBL" id="ABEU02000018">
    <property type="protein sequence ID" value="PNR35187.1"/>
    <property type="molecule type" value="Genomic_DNA"/>
</dbReference>
<accession>A0A2K1J0Y8</accession>
<dbReference type="PANTHER" id="PTHR14942:SF0">
    <property type="entry name" value="U11_U12 SMALL NUCLEAR RIBONUCLEOPROTEIN 25 KDA PROTEIN"/>
    <property type="match status" value="1"/>
</dbReference>
<dbReference type="AlphaFoldDB" id="A0A2K1J0Y8"/>
<evidence type="ECO:0000313" key="2">
    <source>
        <dbReference type="EMBL" id="PNR35187.1"/>
    </source>
</evidence>